<name>A0A5E4BB61_MARMO</name>
<keyword evidence="4" id="KW-0770">Synapse</keyword>
<dbReference type="CDD" id="cd15870">
    <property type="entry name" value="R-SNARE_VAMP2"/>
    <property type="match status" value="1"/>
</dbReference>
<feature type="region of interest" description="Disordered" evidence="10">
    <location>
        <begin position="33"/>
        <end position="131"/>
    </location>
</feature>
<evidence type="ECO:0000256" key="11">
    <source>
        <dbReference type="SAM" id="Phobius"/>
    </source>
</evidence>
<feature type="region of interest" description="Disordered" evidence="10">
    <location>
        <begin position="143"/>
        <end position="164"/>
    </location>
</feature>
<dbReference type="EMBL" id="CABDUW010000356">
    <property type="protein sequence ID" value="VTJ66848.1"/>
    <property type="molecule type" value="Genomic_DNA"/>
</dbReference>
<dbReference type="PROSITE" id="PS00417">
    <property type="entry name" value="SYNAPTOBREVIN"/>
    <property type="match status" value="1"/>
</dbReference>
<evidence type="ECO:0000256" key="1">
    <source>
        <dbReference type="ARBA" id="ARBA00008025"/>
    </source>
</evidence>
<protein>
    <recommendedName>
        <fullName evidence="12">V-SNARE coiled-coil homology domain-containing protein</fullName>
    </recommendedName>
</protein>
<evidence type="ECO:0000256" key="5">
    <source>
        <dbReference type="ARBA" id="ARBA00023054"/>
    </source>
</evidence>
<dbReference type="PROSITE" id="PS50892">
    <property type="entry name" value="V_SNARE"/>
    <property type="match status" value="1"/>
</dbReference>
<dbReference type="GO" id="GO:0016020">
    <property type="term" value="C:membrane"/>
    <property type="evidence" value="ECO:0007669"/>
    <property type="project" value="InterPro"/>
</dbReference>
<evidence type="ECO:0000256" key="7">
    <source>
        <dbReference type="ARBA" id="ARBA00034103"/>
    </source>
</evidence>
<dbReference type="GO" id="GO:0045202">
    <property type="term" value="C:synapse"/>
    <property type="evidence" value="ECO:0007669"/>
    <property type="project" value="UniProtKB-SubCell"/>
</dbReference>
<dbReference type="InterPro" id="IPR001388">
    <property type="entry name" value="Synaptobrevin-like"/>
</dbReference>
<dbReference type="GO" id="GO:0016192">
    <property type="term" value="P:vesicle-mediated transport"/>
    <property type="evidence" value="ECO:0007669"/>
    <property type="project" value="InterPro"/>
</dbReference>
<dbReference type="SUPFAM" id="SSF58038">
    <property type="entry name" value="SNARE fusion complex"/>
    <property type="match status" value="1"/>
</dbReference>
<reference evidence="13" key="1">
    <citation type="submission" date="2019-04" db="EMBL/GenBank/DDBJ databases">
        <authorList>
            <person name="Alioto T."/>
            <person name="Alioto T."/>
        </authorList>
    </citation>
    <scope>NUCLEOTIDE SEQUENCE [LARGE SCALE GENOMIC DNA]</scope>
</reference>
<evidence type="ECO:0000256" key="4">
    <source>
        <dbReference type="ARBA" id="ARBA00023018"/>
    </source>
</evidence>
<evidence type="ECO:0000256" key="8">
    <source>
        <dbReference type="ARBA" id="ARBA00046280"/>
    </source>
</evidence>
<evidence type="ECO:0000256" key="3">
    <source>
        <dbReference type="ARBA" id="ARBA00022989"/>
    </source>
</evidence>
<dbReference type="Pfam" id="PF00957">
    <property type="entry name" value="Synaptobrevin"/>
    <property type="match status" value="1"/>
</dbReference>
<keyword evidence="3 11" id="KW-1133">Transmembrane helix</keyword>
<feature type="transmembrane region" description="Helical" evidence="11">
    <location>
        <begin position="229"/>
        <end position="250"/>
    </location>
</feature>
<comment type="similarity">
    <text evidence="1">Belongs to the synaptobrevin family.</text>
</comment>
<dbReference type="AlphaFoldDB" id="A0A5E4BB61"/>
<evidence type="ECO:0000256" key="2">
    <source>
        <dbReference type="ARBA" id="ARBA00022692"/>
    </source>
</evidence>
<evidence type="ECO:0000313" key="13">
    <source>
        <dbReference type="EMBL" id="VTJ66848.1"/>
    </source>
</evidence>
<evidence type="ECO:0000256" key="6">
    <source>
        <dbReference type="ARBA" id="ARBA00023136"/>
    </source>
</evidence>
<dbReference type="PANTHER" id="PTHR45701">
    <property type="entry name" value="SYNAPTOBREVIN FAMILY MEMBER"/>
    <property type="match status" value="1"/>
</dbReference>
<evidence type="ECO:0000256" key="10">
    <source>
        <dbReference type="SAM" id="MobiDB-lite"/>
    </source>
</evidence>
<gene>
    <name evidence="13" type="ORF">MONAX_5E035099</name>
</gene>
<keyword evidence="5 9" id="KW-0175">Coiled coil</keyword>
<accession>A0A5E4BB61</accession>
<organism evidence="13 14">
    <name type="scientific">Marmota monax</name>
    <name type="common">Woodchuck</name>
    <dbReference type="NCBI Taxonomy" id="9995"/>
    <lineage>
        <taxon>Eukaryota</taxon>
        <taxon>Metazoa</taxon>
        <taxon>Chordata</taxon>
        <taxon>Craniata</taxon>
        <taxon>Vertebrata</taxon>
        <taxon>Euteleostomi</taxon>
        <taxon>Mammalia</taxon>
        <taxon>Eutheria</taxon>
        <taxon>Euarchontoglires</taxon>
        <taxon>Glires</taxon>
        <taxon>Rodentia</taxon>
        <taxon>Sciuromorpha</taxon>
        <taxon>Sciuridae</taxon>
        <taxon>Xerinae</taxon>
        <taxon>Marmotini</taxon>
        <taxon>Marmota</taxon>
    </lineage>
</organism>
<dbReference type="InterPro" id="IPR016444">
    <property type="entry name" value="Synaptobrevin/VAMP"/>
</dbReference>
<dbReference type="FunFam" id="1.20.5.110:FF:000013">
    <property type="entry name" value="Vesicle-associated membrane protein 2"/>
    <property type="match status" value="1"/>
</dbReference>
<comment type="caution">
    <text evidence="13">The sequence shown here is derived from an EMBL/GenBank/DDBJ whole genome shotgun (WGS) entry which is preliminary data.</text>
</comment>
<sequence>MRVTRGRHLPVPGSQCQSEPARAAAAAAAVTAAAKSSTRWGAVHSAGGRRAWHDPVPAAAFENRPRGVPGSHPHPPRPGGPAGSMTARGRPGRQASPAGPRGRWPREAADPMSSRPAPPLSPRPSVISGGPRTVTVRSATAATAPPAAPAGEGGPPAPPPNLTSNRRLQQTQAQVDEVVDIMRVNVDKVLERDQKLSELDDRADALQAGASQFETSAAKLKRKYWWKNLKMMIILGVICAIILIIIIVYFST</sequence>
<dbReference type="PRINTS" id="PR00219">
    <property type="entry name" value="SYNAPTOBREVN"/>
</dbReference>
<comment type="subcellular location">
    <subcellularLocation>
        <location evidence="8">Endomembrane system</location>
        <topology evidence="8">Single-pass type IV membrane protein</topology>
    </subcellularLocation>
    <subcellularLocation>
        <location evidence="7">Synapse</location>
    </subcellularLocation>
</comment>
<evidence type="ECO:0000256" key="9">
    <source>
        <dbReference type="PROSITE-ProRule" id="PRU00290"/>
    </source>
</evidence>
<keyword evidence="2 11" id="KW-0812">Transmembrane</keyword>
<feature type="region of interest" description="Disordered" evidence="10">
    <location>
        <begin position="1"/>
        <end position="20"/>
    </location>
</feature>
<evidence type="ECO:0000313" key="14">
    <source>
        <dbReference type="Proteomes" id="UP000335636"/>
    </source>
</evidence>
<keyword evidence="6 11" id="KW-0472">Membrane</keyword>
<feature type="domain" description="V-SNARE coiled-coil homology" evidence="12">
    <location>
        <begin position="167"/>
        <end position="227"/>
    </location>
</feature>
<keyword evidence="14" id="KW-1185">Reference proteome</keyword>
<proteinExistence type="inferred from homology"/>
<dbReference type="Proteomes" id="UP000335636">
    <property type="component" value="Unassembled WGS sequence"/>
</dbReference>
<evidence type="ECO:0000259" key="12">
    <source>
        <dbReference type="PROSITE" id="PS50892"/>
    </source>
</evidence>
<dbReference type="Gene3D" id="1.20.5.110">
    <property type="match status" value="1"/>
</dbReference>
<dbReference type="GO" id="GO:0012505">
    <property type="term" value="C:endomembrane system"/>
    <property type="evidence" value="ECO:0007669"/>
    <property type="project" value="UniProtKB-SubCell"/>
</dbReference>
<dbReference type="InterPro" id="IPR042855">
    <property type="entry name" value="V_SNARE_CC"/>
</dbReference>